<evidence type="ECO:0000256" key="2">
    <source>
        <dbReference type="SAM" id="Phobius"/>
    </source>
</evidence>
<organism evidence="4 5">
    <name type="scientific">Trichoderma asperellum (strain ATCC 204424 / CBS 433.97 / NBRC 101777)</name>
    <dbReference type="NCBI Taxonomy" id="1042311"/>
    <lineage>
        <taxon>Eukaryota</taxon>
        <taxon>Fungi</taxon>
        <taxon>Dikarya</taxon>
        <taxon>Ascomycota</taxon>
        <taxon>Pezizomycotina</taxon>
        <taxon>Sordariomycetes</taxon>
        <taxon>Hypocreomycetidae</taxon>
        <taxon>Hypocreales</taxon>
        <taxon>Hypocreaceae</taxon>
        <taxon>Trichoderma</taxon>
    </lineage>
</organism>
<evidence type="ECO:0000256" key="1">
    <source>
        <dbReference type="SAM" id="MobiDB-lite"/>
    </source>
</evidence>
<dbReference type="Proteomes" id="UP000240493">
    <property type="component" value="Unassembled WGS sequence"/>
</dbReference>
<feature type="signal peptide" evidence="3">
    <location>
        <begin position="1"/>
        <end position="19"/>
    </location>
</feature>
<feature type="transmembrane region" description="Helical" evidence="2">
    <location>
        <begin position="176"/>
        <end position="198"/>
    </location>
</feature>
<evidence type="ECO:0000313" key="4">
    <source>
        <dbReference type="EMBL" id="PTB47142.1"/>
    </source>
</evidence>
<gene>
    <name evidence="4" type="ORF">M441DRAFT_23055</name>
</gene>
<accession>A0A2T3ZQQ9</accession>
<dbReference type="EMBL" id="KZ679256">
    <property type="protein sequence ID" value="PTB47142.1"/>
    <property type="molecule type" value="Genomic_DNA"/>
</dbReference>
<feature type="chain" id="PRO_5015513173" description="Mid2 domain-containing protein" evidence="3">
    <location>
        <begin position="20"/>
        <end position="199"/>
    </location>
</feature>
<protein>
    <recommendedName>
        <fullName evidence="6">Mid2 domain-containing protein</fullName>
    </recommendedName>
</protein>
<feature type="region of interest" description="Disordered" evidence="1">
    <location>
        <begin position="52"/>
        <end position="153"/>
    </location>
</feature>
<keyword evidence="2" id="KW-1133">Transmembrane helix</keyword>
<dbReference type="AlphaFoldDB" id="A0A2T3ZQQ9"/>
<keyword evidence="3" id="KW-0732">Signal</keyword>
<reference evidence="4 5" key="1">
    <citation type="submission" date="2016-07" db="EMBL/GenBank/DDBJ databases">
        <title>Multiple horizontal gene transfer events from other fungi enriched the ability of initially mycotrophic Trichoderma (Ascomycota) to feed on dead plant biomass.</title>
        <authorList>
            <consortium name="DOE Joint Genome Institute"/>
            <person name="Aerts A."/>
            <person name="Atanasova L."/>
            <person name="Chenthamara K."/>
            <person name="Zhang J."/>
            <person name="Grujic M."/>
            <person name="Henrissat B."/>
            <person name="Kuo A."/>
            <person name="Salamov A."/>
            <person name="Lipzen A."/>
            <person name="Labutti K."/>
            <person name="Barry K."/>
            <person name="Miao Y."/>
            <person name="Rahimi M.J."/>
            <person name="Shen Q."/>
            <person name="Grigoriev I.V."/>
            <person name="Kubicek C.P."/>
            <person name="Druzhinina I.S."/>
        </authorList>
    </citation>
    <scope>NUCLEOTIDE SEQUENCE [LARGE SCALE GENOMIC DNA]</scope>
    <source>
        <strain evidence="4 5">CBS 433.97</strain>
    </source>
</reference>
<name>A0A2T3ZQQ9_TRIA4</name>
<feature type="compositionally biased region" description="Polar residues" evidence="1">
    <location>
        <begin position="90"/>
        <end position="101"/>
    </location>
</feature>
<keyword evidence="2" id="KW-0472">Membrane</keyword>
<evidence type="ECO:0000256" key="3">
    <source>
        <dbReference type="SAM" id="SignalP"/>
    </source>
</evidence>
<dbReference type="OrthoDB" id="4900621at2759"/>
<proteinExistence type="predicted"/>
<sequence length="199" mass="20154">MALRHSITIVLAAISLATAQNSPYLTRTNPVQPPGFSDDPALSTPRPLVIITPGGVIDDDTRSTSDSTLTPETTVPFQDEAPIETTTTTKSAVPSTLSSPFATSTSSPRLTPSPTAAITTASSTTTTTAAGETTTTTITDDADAQAASTSTDLSPIPFIGPRFVKRSAVSSMANPASMPTAFASAAAGLIAIVGLAMAL</sequence>
<feature type="compositionally biased region" description="Low complexity" evidence="1">
    <location>
        <begin position="102"/>
        <end position="152"/>
    </location>
</feature>
<keyword evidence="5" id="KW-1185">Reference proteome</keyword>
<evidence type="ECO:0000313" key="5">
    <source>
        <dbReference type="Proteomes" id="UP000240493"/>
    </source>
</evidence>
<keyword evidence="2" id="KW-0812">Transmembrane</keyword>
<evidence type="ECO:0008006" key="6">
    <source>
        <dbReference type="Google" id="ProtNLM"/>
    </source>
</evidence>